<proteinExistence type="predicted"/>
<name>D3HLM6_LEGLN</name>
<dbReference type="AlphaFoldDB" id="D3HLM6"/>
<reference evidence="2 3" key="1">
    <citation type="journal article" date="2010" name="PLoS Genet.">
        <title>Analysis of the Legionella longbeachae genome and transcriptome uncovers unique strategies to cause Legionnaires' disease.</title>
        <authorList>
            <person name="Cazalet C."/>
            <person name="Gomez-Valero L."/>
            <person name="Rusniok C."/>
            <person name="Lomma M."/>
            <person name="Dervins-Ravault D."/>
            <person name="Newton H."/>
            <person name="Sansom F."/>
            <person name="Jarraud S."/>
            <person name="Zidane N."/>
            <person name="Ma L."/>
            <person name="Bouchier C."/>
            <person name="Etienne J."/>
            <person name="Hartland E."/>
            <person name="Buchrieser C."/>
        </authorList>
    </citation>
    <scope>NUCLEOTIDE SEQUENCE [LARGE SCALE GENOMIC DNA]</scope>
    <source>
        <strain evidence="2 3">NSW150</strain>
    </source>
</reference>
<dbReference type="InterPro" id="IPR013651">
    <property type="entry name" value="ATP-grasp_RimK-type"/>
</dbReference>
<evidence type="ECO:0000313" key="2">
    <source>
        <dbReference type="EMBL" id="CBJ13346.1"/>
    </source>
</evidence>
<dbReference type="GO" id="GO:0072590">
    <property type="term" value="F:N-acetyl-L-aspartate-L-glutamate ligase activity"/>
    <property type="evidence" value="ECO:0007669"/>
    <property type="project" value="TreeGrafter"/>
</dbReference>
<dbReference type="EMBL" id="FN650140">
    <property type="protein sequence ID" value="CBJ13346.1"/>
    <property type="molecule type" value="Genomic_DNA"/>
</dbReference>
<dbReference type="KEGG" id="llo:LLO_2907"/>
<gene>
    <name evidence="2" type="ordered locus">LLO_2907</name>
</gene>
<dbReference type="eggNOG" id="COG0189">
    <property type="taxonomic scope" value="Bacteria"/>
</dbReference>
<dbReference type="OrthoDB" id="5633141at2"/>
<keyword evidence="3" id="KW-1185">Reference proteome</keyword>
<evidence type="ECO:0000313" key="3">
    <source>
        <dbReference type="Proteomes" id="UP000001060"/>
    </source>
</evidence>
<organism evidence="2 3">
    <name type="scientific">Legionella longbeachae serogroup 1 (strain NSW150)</name>
    <dbReference type="NCBI Taxonomy" id="661367"/>
    <lineage>
        <taxon>Bacteria</taxon>
        <taxon>Pseudomonadati</taxon>
        <taxon>Pseudomonadota</taxon>
        <taxon>Gammaproteobacteria</taxon>
        <taxon>Legionellales</taxon>
        <taxon>Legionellaceae</taxon>
        <taxon>Legionella</taxon>
    </lineage>
</organism>
<sequence length="340" mass="39378">MSQLKSFIETSHRPEIIGGRLDRTHQTKFILDYSNSTNSNVLTVNSIAFGPKQDKVLLNLEQAIRNEDGILIFYYEDLHKRWSFVQTNHESYFIYKKNDLEQYRIKPNTLYIRGCQVDVNDEFWVLLGEFYNFVDCWEGKVVCAPKKQNNNESKLYQLSTSLKASSRDRNISIGKSNVLKGERALEHLSNNKSYIVKSLSGIRSIVVDDKEFKTWHLASINNLPVLFQEKVSGRDLRVHIVNGNVYGKLSLTKDEVDYRYDCNFFSLQDFHDFSDELKQFCIDVTQYEDNPLMGIDFIKTDSGYVVLEANPSPGWSAYHECNGIENDPFINDLLMELKNA</sequence>
<dbReference type="GO" id="GO:0005737">
    <property type="term" value="C:cytoplasm"/>
    <property type="evidence" value="ECO:0007669"/>
    <property type="project" value="TreeGrafter"/>
</dbReference>
<dbReference type="Proteomes" id="UP000001060">
    <property type="component" value="Chromosome"/>
</dbReference>
<dbReference type="Gene3D" id="3.30.470.20">
    <property type="entry name" value="ATP-grasp fold, B domain"/>
    <property type="match status" value="1"/>
</dbReference>
<dbReference type="GeneID" id="40927102"/>
<feature type="domain" description="ATP-grasp fold RimK-type" evidence="1">
    <location>
        <begin position="195"/>
        <end position="326"/>
    </location>
</feature>
<protein>
    <recommendedName>
        <fullName evidence="1">ATP-grasp fold RimK-type domain-containing protein</fullName>
    </recommendedName>
</protein>
<dbReference type="STRING" id="661367.LLO_2907"/>
<dbReference type="Pfam" id="PF08443">
    <property type="entry name" value="RimK"/>
    <property type="match status" value="1"/>
</dbReference>
<dbReference type="PANTHER" id="PTHR21621">
    <property type="entry name" value="RIBOSOMAL PROTEIN S6 MODIFICATION PROTEIN"/>
    <property type="match status" value="1"/>
</dbReference>
<accession>D3HLM6</accession>
<dbReference type="PANTHER" id="PTHR21621:SF0">
    <property type="entry name" value="BETA-CITRYLGLUTAMATE SYNTHASE B-RELATED"/>
    <property type="match status" value="1"/>
</dbReference>
<dbReference type="HOGENOM" id="CLU_815841_0_0_6"/>
<dbReference type="SUPFAM" id="SSF56059">
    <property type="entry name" value="Glutathione synthetase ATP-binding domain-like"/>
    <property type="match status" value="1"/>
</dbReference>
<evidence type="ECO:0000259" key="1">
    <source>
        <dbReference type="Pfam" id="PF08443"/>
    </source>
</evidence>
<dbReference type="RefSeq" id="WP_012979434.1">
    <property type="nucleotide sequence ID" value="NC_013861.1"/>
</dbReference>